<proteinExistence type="predicted"/>
<keyword evidence="3" id="KW-1185">Reference proteome</keyword>
<feature type="region of interest" description="Disordered" evidence="1">
    <location>
        <begin position="274"/>
        <end position="301"/>
    </location>
</feature>
<accession>A0AAD6YW71</accession>
<protein>
    <submittedName>
        <fullName evidence="2">Uncharacterized protein</fullName>
    </submittedName>
</protein>
<dbReference type="AlphaFoldDB" id="A0AAD6YW71"/>
<evidence type="ECO:0000256" key="1">
    <source>
        <dbReference type="SAM" id="MobiDB-lite"/>
    </source>
</evidence>
<name>A0AAD6YW71_9AGAR</name>
<gene>
    <name evidence="2" type="ORF">DFH08DRAFT_946390</name>
</gene>
<dbReference type="Proteomes" id="UP001218218">
    <property type="component" value="Unassembled WGS sequence"/>
</dbReference>
<evidence type="ECO:0000313" key="2">
    <source>
        <dbReference type="EMBL" id="KAJ7300541.1"/>
    </source>
</evidence>
<sequence length="595" mass="65315">MYSILYLGGPQDWLGINLSLEESIGTRKRSAHARPWDLLPVFRMAQRYPACSVAGAGEACFIKITVSFAISSKLTTQACREMNWLQRMVLTTFAWTIYSPCPLSVALLPYATPPALRYAARPALRRCPSHATSPLPDPMPPRRPTCSPLPPIPCATRRAPVASDATTPHPPLCPHASYVTPPLPPRRGGYYAAANAAAVHASPTLIHALRLAPVSCSLALIVTTTAHPSLVHLTAVVLIHPPPRSFTPPQSGLPPWSSSRLVLSAAAILIHTSSTPPPSRSRVLMRAPPLSSPPPPSRPSMPPYRLYLQGKSLCAWNSSSGGQTIFDPSIQEWSDRSHFLGTPSYGGVFVIFLLLHYMLLAARAGVPSCIRQVHGDMRKGKHAKSQVCEVCGEFSWSLRQAKMKEGKMDVAPAIQSNSMCEDQTSARPTLAELRLLPAECIAREGNLQNSRSVATESLLCVLTRLSTPRALPDKVTRIWSLRAHTRPTCKIPSQHGFEAAQNQFTSNYLIPSNASKCNDALSENWILLLQRFKYRVEVLGYDPGIETPGYELLVALTPTAERRELPEPESGEVKPKSVPEIEVELDNMYNNFKWM</sequence>
<organism evidence="2 3">
    <name type="scientific">Mycena albidolilacea</name>
    <dbReference type="NCBI Taxonomy" id="1033008"/>
    <lineage>
        <taxon>Eukaryota</taxon>
        <taxon>Fungi</taxon>
        <taxon>Dikarya</taxon>
        <taxon>Basidiomycota</taxon>
        <taxon>Agaricomycotina</taxon>
        <taxon>Agaricomycetes</taxon>
        <taxon>Agaricomycetidae</taxon>
        <taxon>Agaricales</taxon>
        <taxon>Marasmiineae</taxon>
        <taxon>Mycenaceae</taxon>
        <taxon>Mycena</taxon>
    </lineage>
</organism>
<feature type="compositionally biased region" description="Pro residues" evidence="1">
    <location>
        <begin position="290"/>
        <end position="301"/>
    </location>
</feature>
<reference evidence="2" key="1">
    <citation type="submission" date="2023-03" db="EMBL/GenBank/DDBJ databases">
        <title>Massive genome expansion in bonnet fungi (Mycena s.s.) driven by repeated elements and novel gene families across ecological guilds.</title>
        <authorList>
            <consortium name="Lawrence Berkeley National Laboratory"/>
            <person name="Harder C.B."/>
            <person name="Miyauchi S."/>
            <person name="Viragh M."/>
            <person name="Kuo A."/>
            <person name="Thoen E."/>
            <person name="Andreopoulos B."/>
            <person name="Lu D."/>
            <person name="Skrede I."/>
            <person name="Drula E."/>
            <person name="Henrissat B."/>
            <person name="Morin E."/>
            <person name="Kohler A."/>
            <person name="Barry K."/>
            <person name="LaButti K."/>
            <person name="Morin E."/>
            <person name="Salamov A."/>
            <person name="Lipzen A."/>
            <person name="Mereny Z."/>
            <person name="Hegedus B."/>
            <person name="Baldrian P."/>
            <person name="Stursova M."/>
            <person name="Weitz H."/>
            <person name="Taylor A."/>
            <person name="Grigoriev I.V."/>
            <person name="Nagy L.G."/>
            <person name="Martin F."/>
            <person name="Kauserud H."/>
        </authorList>
    </citation>
    <scope>NUCLEOTIDE SEQUENCE</scope>
    <source>
        <strain evidence="2">CBHHK002</strain>
    </source>
</reference>
<comment type="caution">
    <text evidence="2">The sequence shown here is derived from an EMBL/GenBank/DDBJ whole genome shotgun (WGS) entry which is preliminary data.</text>
</comment>
<evidence type="ECO:0000313" key="3">
    <source>
        <dbReference type="Proteomes" id="UP001218218"/>
    </source>
</evidence>
<dbReference type="EMBL" id="JARIHO010000162">
    <property type="protein sequence ID" value="KAJ7300541.1"/>
    <property type="molecule type" value="Genomic_DNA"/>
</dbReference>